<evidence type="ECO:0000313" key="2">
    <source>
        <dbReference type="EMBL" id="CZR42691.1"/>
    </source>
</evidence>
<comment type="caution">
    <text evidence="2">The sequence shown here is derived from an EMBL/GenBank/DDBJ whole genome shotgun (WGS) entry which is preliminary data.</text>
</comment>
<dbReference type="InterPro" id="IPR053157">
    <property type="entry name" value="Sterol_Uptake_Regulator"/>
</dbReference>
<dbReference type="AlphaFoldDB" id="A0A1L7VQG2"/>
<proteinExistence type="predicted"/>
<accession>A0A1L7VQG2</accession>
<keyword evidence="3" id="KW-1185">Reference proteome</keyword>
<dbReference type="Proteomes" id="UP000183971">
    <property type="component" value="Unassembled WGS sequence"/>
</dbReference>
<organism evidence="2 3">
    <name type="scientific">Fusarium proliferatum (strain ET1)</name>
    <name type="common">Orchid endophyte fungus</name>
    <dbReference type="NCBI Taxonomy" id="1227346"/>
    <lineage>
        <taxon>Eukaryota</taxon>
        <taxon>Fungi</taxon>
        <taxon>Dikarya</taxon>
        <taxon>Ascomycota</taxon>
        <taxon>Pezizomycotina</taxon>
        <taxon>Sordariomycetes</taxon>
        <taxon>Hypocreomycetidae</taxon>
        <taxon>Hypocreales</taxon>
        <taxon>Nectriaceae</taxon>
        <taxon>Fusarium</taxon>
        <taxon>Fusarium fujikuroi species complex</taxon>
    </lineage>
</organism>
<feature type="region of interest" description="Disordered" evidence="1">
    <location>
        <begin position="42"/>
        <end position="70"/>
    </location>
</feature>
<dbReference type="PANTHER" id="PTHR47784">
    <property type="entry name" value="STEROL UPTAKE CONTROL PROTEIN 2"/>
    <property type="match status" value="1"/>
</dbReference>
<dbReference type="GeneID" id="42054866"/>
<protein>
    <recommendedName>
        <fullName evidence="4">C6 finger domain protein</fullName>
    </recommendedName>
</protein>
<reference evidence="3" key="1">
    <citation type="journal article" date="2016" name="Genome Biol. Evol.">
        <title>Comparative 'omics' of the Fusarium fujikuroi species complex highlights differences in genetic potential and metabolite synthesis.</title>
        <authorList>
            <person name="Niehaus E.-M."/>
            <person name="Muensterkoetter M."/>
            <person name="Proctor R.H."/>
            <person name="Brown D.W."/>
            <person name="Sharon A."/>
            <person name="Idan Y."/>
            <person name="Oren-Young L."/>
            <person name="Sieber C.M."/>
            <person name="Novak O."/>
            <person name="Pencik A."/>
            <person name="Tarkowska D."/>
            <person name="Hromadova K."/>
            <person name="Freeman S."/>
            <person name="Maymon M."/>
            <person name="Elazar M."/>
            <person name="Youssef S.A."/>
            <person name="El-Shabrawy E.S.M."/>
            <person name="Shalaby A.B.A."/>
            <person name="Houterman P."/>
            <person name="Brock N.L."/>
            <person name="Burkhardt I."/>
            <person name="Tsavkelova E.A."/>
            <person name="Dickschat J.S."/>
            <person name="Galuszka P."/>
            <person name="Gueldener U."/>
            <person name="Tudzynski B."/>
        </authorList>
    </citation>
    <scope>NUCLEOTIDE SEQUENCE [LARGE SCALE GENOMIC DNA]</scope>
    <source>
        <strain evidence="3">ET1</strain>
    </source>
</reference>
<gene>
    <name evidence="2" type="ORF">FPRO_09994</name>
</gene>
<dbReference type="RefSeq" id="XP_031083282.1">
    <property type="nucleotide sequence ID" value="XM_031233445.1"/>
</dbReference>
<name>A0A1L7VQG2_FUSPR</name>
<evidence type="ECO:0000256" key="1">
    <source>
        <dbReference type="SAM" id="MobiDB-lite"/>
    </source>
</evidence>
<sequence>MRHPSLTPAIATELGSAHAKRHAIRLRGKRHRDKGDKWTITRRKCDGRNGIPRERKHTPQKSAVTESHLREEKAIPLPTPPDIDSLTSIAISDWLFCKGFDYSAPSFLCFSPEQLTFMAHGLRIISHAQKGVVLVNICSDTARFVIIDIAVRNAFNYPYLIDQLLAISADHLAILNPDQALDYQRLALEFQTRALTTLNREAQGMMQEIAEKDLIPRILHSFLLSLHVLYLTFTRDRDTYDLFIQKFVKAVHLSQGLRTLAGLNYSLAVDSPLGPFLAMVHDAGVSEPTGTECTRLVEFIDSSDAGSMTTSSCRDAARKLQWAFDMHATLTGEQCALTAVVYPALLTEEYITALQKCRLEALVTLAHYGILLHLCRHIWVFGDAGESLIRLIAWRLGPSWHEALKWPLEVVASEACPS</sequence>
<dbReference type="PANTHER" id="PTHR47784:SF4">
    <property type="entry name" value="ZN(II)2CYS6 TRANSCRIPTION FACTOR (EUROFUNG)"/>
    <property type="match status" value="1"/>
</dbReference>
<dbReference type="GO" id="GO:0001228">
    <property type="term" value="F:DNA-binding transcription activator activity, RNA polymerase II-specific"/>
    <property type="evidence" value="ECO:0007669"/>
    <property type="project" value="TreeGrafter"/>
</dbReference>
<dbReference type="EMBL" id="FJOF01000006">
    <property type="protein sequence ID" value="CZR42691.1"/>
    <property type="molecule type" value="Genomic_DNA"/>
</dbReference>
<feature type="compositionally biased region" description="Basic and acidic residues" evidence="1">
    <location>
        <begin position="42"/>
        <end position="53"/>
    </location>
</feature>
<dbReference type="VEuPathDB" id="FungiDB:FPRO_09994"/>
<evidence type="ECO:0000313" key="3">
    <source>
        <dbReference type="Proteomes" id="UP000183971"/>
    </source>
</evidence>
<evidence type="ECO:0008006" key="4">
    <source>
        <dbReference type="Google" id="ProtNLM"/>
    </source>
</evidence>